<dbReference type="InterPro" id="IPR002347">
    <property type="entry name" value="SDR_fam"/>
</dbReference>
<dbReference type="GeneID" id="79316959"/>
<keyword evidence="4" id="KW-1185">Reference proteome</keyword>
<dbReference type="SMART" id="SM00822">
    <property type="entry name" value="PKS_KR"/>
    <property type="match status" value="1"/>
</dbReference>
<dbReference type="GO" id="GO:0016616">
    <property type="term" value="F:oxidoreductase activity, acting on the CH-OH group of donors, NAD or NADP as acceptor"/>
    <property type="evidence" value="ECO:0007669"/>
    <property type="project" value="UniProtKB-ARBA"/>
</dbReference>
<dbReference type="RefSeq" id="WP_276306312.1">
    <property type="nucleotide sequence ID" value="NZ_CP119993.1"/>
</dbReference>
<sequence length="248" mass="25303">MDEANTGALVTGGSGAIGSAVAAELARAGMDVTVGYRSDTAGANAAAAAVREHGRDAQIVEADVTDPAAVGRLVERTVELGPLGVVVNSAGVTEPHAIEELSSEAVRRSLAVNAEGAIAVARAAVPRLRAHGGAIVNVSSVAAEIGTVDVSYATSKAGVLGATRALARELGGDGIRVNAVCPGPVDTPMNDAILEHLESRRFRGHRTVDALLDRYEAQPEEVATAVRFLATHEFVTGETLRVDGGLSL</sequence>
<keyword evidence="3" id="KW-0560">Oxidoreductase</keyword>
<organism evidence="3 4">
    <name type="scientific">Halomarina halobia</name>
    <dbReference type="NCBI Taxonomy" id="3033386"/>
    <lineage>
        <taxon>Archaea</taxon>
        <taxon>Methanobacteriati</taxon>
        <taxon>Methanobacteriota</taxon>
        <taxon>Stenosarchaea group</taxon>
        <taxon>Halobacteria</taxon>
        <taxon>Halobacteriales</taxon>
        <taxon>Natronomonadaceae</taxon>
        <taxon>Halomarina</taxon>
    </lineage>
</organism>
<dbReference type="FunFam" id="3.40.50.720:FF:000084">
    <property type="entry name" value="Short-chain dehydrogenase reductase"/>
    <property type="match status" value="1"/>
</dbReference>
<name>A0ABD6AG79_9EURY</name>
<reference evidence="3 4" key="1">
    <citation type="journal article" date="2019" name="Int. J. Syst. Evol. Microbiol.">
        <title>The Global Catalogue of Microorganisms (GCM) 10K type strain sequencing project: providing services to taxonomists for standard genome sequencing and annotation.</title>
        <authorList>
            <consortium name="The Broad Institute Genomics Platform"/>
            <consortium name="The Broad Institute Genome Sequencing Center for Infectious Disease"/>
            <person name="Wu L."/>
            <person name="Ma J."/>
        </authorList>
    </citation>
    <scope>NUCLEOTIDE SEQUENCE [LARGE SCALE GENOMIC DNA]</scope>
    <source>
        <strain evidence="3 4">PSR21</strain>
    </source>
</reference>
<dbReference type="AlphaFoldDB" id="A0ABD6AG79"/>
<gene>
    <name evidence="3" type="ORF">ACFQPE_18915</name>
</gene>
<dbReference type="EC" id="1.1.1.-" evidence="3"/>
<evidence type="ECO:0000259" key="2">
    <source>
        <dbReference type="SMART" id="SM00822"/>
    </source>
</evidence>
<feature type="domain" description="Ketoreductase" evidence="2">
    <location>
        <begin position="7"/>
        <end position="188"/>
    </location>
</feature>
<comment type="caution">
    <text evidence="3">The sequence shown here is derived from an EMBL/GenBank/DDBJ whole genome shotgun (WGS) entry which is preliminary data.</text>
</comment>
<dbReference type="Gene3D" id="3.40.50.720">
    <property type="entry name" value="NAD(P)-binding Rossmann-like Domain"/>
    <property type="match status" value="1"/>
</dbReference>
<evidence type="ECO:0000313" key="3">
    <source>
        <dbReference type="EMBL" id="MFC7318853.1"/>
    </source>
</evidence>
<evidence type="ECO:0000313" key="4">
    <source>
        <dbReference type="Proteomes" id="UP001596547"/>
    </source>
</evidence>
<dbReference type="Pfam" id="PF13561">
    <property type="entry name" value="adh_short_C2"/>
    <property type="match status" value="1"/>
</dbReference>
<protein>
    <submittedName>
        <fullName evidence="3">SDR family NAD(P)-dependent oxidoreductase</fullName>
        <ecNumber evidence="3">1.1.1.-</ecNumber>
    </submittedName>
</protein>
<accession>A0ABD6AG79</accession>
<dbReference type="PRINTS" id="PR00081">
    <property type="entry name" value="GDHRDH"/>
</dbReference>
<dbReference type="PANTHER" id="PTHR42760">
    <property type="entry name" value="SHORT-CHAIN DEHYDROGENASES/REDUCTASES FAMILY MEMBER"/>
    <property type="match status" value="1"/>
</dbReference>
<dbReference type="Proteomes" id="UP001596547">
    <property type="component" value="Unassembled WGS sequence"/>
</dbReference>
<dbReference type="CDD" id="cd05233">
    <property type="entry name" value="SDR_c"/>
    <property type="match status" value="1"/>
</dbReference>
<dbReference type="SUPFAM" id="SSF51735">
    <property type="entry name" value="NAD(P)-binding Rossmann-fold domains"/>
    <property type="match status" value="1"/>
</dbReference>
<evidence type="ECO:0000256" key="1">
    <source>
        <dbReference type="ARBA" id="ARBA00006484"/>
    </source>
</evidence>
<dbReference type="InterPro" id="IPR036291">
    <property type="entry name" value="NAD(P)-bd_dom_sf"/>
</dbReference>
<proteinExistence type="inferred from homology"/>
<dbReference type="EMBL" id="JBHTBF010000003">
    <property type="protein sequence ID" value="MFC7318853.1"/>
    <property type="molecule type" value="Genomic_DNA"/>
</dbReference>
<comment type="similarity">
    <text evidence="1">Belongs to the short-chain dehydrogenases/reductases (SDR) family.</text>
</comment>
<dbReference type="InterPro" id="IPR057326">
    <property type="entry name" value="KR_dom"/>
</dbReference>
<dbReference type="PRINTS" id="PR00080">
    <property type="entry name" value="SDRFAMILY"/>
</dbReference>